<evidence type="ECO:0000256" key="5">
    <source>
        <dbReference type="SAM" id="Phobius"/>
    </source>
</evidence>
<keyword evidence="2 5" id="KW-0812">Transmembrane</keyword>
<evidence type="ECO:0000313" key="7">
    <source>
        <dbReference type="Proteomes" id="UP000199759"/>
    </source>
</evidence>
<evidence type="ECO:0000256" key="2">
    <source>
        <dbReference type="ARBA" id="ARBA00022692"/>
    </source>
</evidence>
<dbReference type="OrthoDB" id="464934at2"/>
<dbReference type="PANTHER" id="PTHR10250:SF15">
    <property type="entry name" value="MICROSOMAL GLUTATHIONE S-TRANSFERASE-RELATED"/>
    <property type="match status" value="1"/>
</dbReference>
<evidence type="ECO:0000256" key="4">
    <source>
        <dbReference type="ARBA" id="ARBA00023136"/>
    </source>
</evidence>
<feature type="transmembrane region" description="Helical" evidence="5">
    <location>
        <begin position="6"/>
        <end position="23"/>
    </location>
</feature>
<sequence>MAAYPFTMLGTLAAVLLTLLFAIRTGMMRGKTGVKAPAMSGSEEFERANRVHLNTVEQMVLFLPVLWIFATLAGDLYAGIGALVWLIGRVLFSQGYMADPAKRELGFMIGALAVIVMFLGSTGLLVWGLFTG</sequence>
<dbReference type="InterPro" id="IPR023352">
    <property type="entry name" value="MAPEG-like_dom_sf"/>
</dbReference>
<keyword evidence="4 5" id="KW-0472">Membrane</keyword>
<dbReference type="EMBL" id="FNHG01000005">
    <property type="protein sequence ID" value="SDM11157.1"/>
    <property type="molecule type" value="Genomic_DNA"/>
</dbReference>
<comment type="subcellular location">
    <subcellularLocation>
        <location evidence="1">Membrane</location>
        <topology evidence="1">Multi-pass membrane protein</topology>
    </subcellularLocation>
</comment>
<feature type="transmembrane region" description="Helical" evidence="5">
    <location>
        <begin position="107"/>
        <end position="130"/>
    </location>
</feature>
<dbReference type="InterPro" id="IPR050997">
    <property type="entry name" value="MAPEG"/>
</dbReference>
<dbReference type="SUPFAM" id="SSF161084">
    <property type="entry name" value="MAPEG domain-like"/>
    <property type="match status" value="1"/>
</dbReference>
<reference evidence="6 7" key="1">
    <citation type="submission" date="2016-10" db="EMBL/GenBank/DDBJ databases">
        <authorList>
            <person name="de Groot N.N."/>
        </authorList>
    </citation>
    <scope>NUCLEOTIDE SEQUENCE [LARGE SCALE GENOMIC DNA]</scope>
    <source>
        <strain evidence="6 7">DSM 16077</strain>
    </source>
</reference>
<evidence type="ECO:0000313" key="6">
    <source>
        <dbReference type="EMBL" id="SDM11157.1"/>
    </source>
</evidence>
<dbReference type="STRING" id="144026.SAMN04488568_10547"/>
<keyword evidence="3 5" id="KW-1133">Transmembrane helix</keyword>
<dbReference type="Gene3D" id="1.20.120.550">
    <property type="entry name" value="Membrane associated eicosanoid/glutathione metabolism-like domain"/>
    <property type="match status" value="1"/>
</dbReference>
<keyword evidence="7" id="KW-1185">Reference proteome</keyword>
<dbReference type="Proteomes" id="UP000199759">
    <property type="component" value="Unassembled WGS sequence"/>
</dbReference>
<dbReference type="GO" id="GO:0006691">
    <property type="term" value="P:leukotriene metabolic process"/>
    <property type="evidence" value="ECO:0007669"/>
    <property type="project" value="UniProtKB-ARBA"/>
</dbReference>
<feature type="transmembrane region" description="Helical" evidence="5">
    <location>
        <begin position="60"/>
        <end position="87"/>
    </location>
</feature>
<evidence type="ECO:0000256" key="1">
    <source>
        <dbReference type="ARBA" id="ARBA00004141"/>
    </source>
</evidence>
<dbReference type="PANTHER" id="PTHR10250">
    <property type="entry name" value="MICROSOMAL GLUTATHIONE S-TRANSFERASE"/>
    <property type="match status" value="1"/>
</dbReference>
<organism evidence="6 7">
    <name type="scientific">Maricaulis salignorans</name>
    <dbReference type="NCBI Taxonomy" id="144026"/>
    <lineage>
        <taxon>Bacteria</taxon>
        <taxon>Pseudomonadati</taxon>
        <taxon>Pseudomonadota</taxon>
        <taxon>Alphaproteobacteria</taxon>
        <taxon>Maricaulales</taxon>
        <taxon>Maricaulaceae</taxon>
        <taxon>Maricaulis</taxon>
    </lineage>
</organism>
<gene>
    <name evidence="6" type="ORF">SAMN04488568_10547</name>
</gene>
<evidence type="ECO:0000256" key="3">
    <source>
        <dbReference type="ARBA" id="ARBA00022989"/>
    </source>
</evidence>
<dbReference type="Pfam" id="PF01124">
    <property type="entry name" value="MAPEG"/>
    <property type="match status" value="1"/>
</dbReference>
<dbReference type="GO" id="GO:0004602">
    <property type="term" value="F:glutathione peroxidase activity"/>
    <property type="evidence" value="ECO:0007669"/>
    <property type="project" value="TreeGrafter"/>
</dbReference>
<dbReference type="AlphaFoldDB" id="A0A1G9QKX4"/>
<dbReference type="RefSeq" id="WP_091768331.1">
    <property type="nucleotide sequence ID" value="NZ_FNHG01000005.1"/>
</dbReference>
<accession>A0A1G9QKX4</accession>
<proteinExistence type="predicted"/>
<dbReference type="InterPro" id="IPR001129">
    <property type="entry name" value="Membr-assoc_MAPEG"/>
</dbReference>
<dbReference type="GO" id="GO:0016020">
    <property type="term" value="C:membrane"/>
    <property type="evidence" value="ECO:0007669"/>
    <property type="project" value="UniProtKB-SubCell"/>
</dbReference>
<name>A0A1G9QKX4_9PROT</name>
<protein>
    <submittedName>
        <fullName evidence="6">MAPEG family protein</fullName>
    </submittedName>
</protein>
<dbReference type="GO" id="GO:0004364">
    <property type="term" value="F:glutathione transferase activity"/>
    <property type="evidence" value="ECO:0007669"/>
    <property type="project" value="TreeGrafter"/>
</dbReference>